<dbReference type="PROSITE" id="PS00889">
    <property type="entry name" value="CNMP_BINDING_2"/>
    <property type="match status" value="1"/>
</dbReference>
<dbReference type="InterPro" id="IPR018488">
    <property type="entry name" value="cNMP-bd_CS"/>
</dbReference>
<dbReference type="InterPro" id="IPR050866">
    <property type="entry name" value="CNG_cation_channel"/>
</dbReference>
<dbReference type="Gene3D" id="2.60.120.10">
    <property type="entry name" value="Jelly Rolls"/>
    <property type="match status" value="1"/>
</dbReference>
<dbReference type="PROSITE" id="PS00888">
    <property type="entry name" value="CNMP_BINDING_1"/>
    <property type="match status" value="1"/>
</dbReference>
<dbReference type="InterPro" id="IPR000595">
    <property type="entry name" value="cNMP-bd_dom"/>
</dbReference>
<keyword evidence="5" id="KW-0406">Ion transport</keyword>
<evidence type="ECO:0000256" key="4">
    <source>
        <dbReference type="ARBA" id="ARBA00022989"/>
    </source>
</evidence>
<dbReference type="PANTHER" id="PTHR45638:SF11">
    <property type="entry name" value="CYCLIC NUCLEOTIDE-GATED CATION CHANNEL SUBUNIT A"/>
    <property type="match status" value="1"/>
</dbReference>
<keyword evidence="9" id="KW-0175">Coiled coil</keyword>
<accession>A0A2M9G5Q9</accession>
<feature type="domain" description="Cyclic nucleotide-binding" evidence="10">
    <location>
        <begin position="15"/>
        <end position="134"/>
    </location>
</feature>
<dbReference type="InterPro" id="IPR018490">
    <property type="entry name" value="cNMP-bd_dom_sf"/>
</dbReference>
<evidence type="ECO:0000256" key="9">
    <source>
        <dbReference type="SAM" id="Coils"/>
    </source>
</evidence>
<keyword evidence="8" id="KW-0407">Ion channel</keyword>
<keyword evidence="6" id="KW-0472">Membrane</keyword>
<dbReference type="OrthoDB" id="9807547at2"/>
<dbReference type="InterPro" id="IPR014710">
    <property type="entry name" value="RmlC-like_jellyroll"/>
</dbReference>
<evidence type="ECO:0000256" key="8">
    <source>
        <dbReference type="ARBA" id="ARBA00023303"/>
    </source>
</evidence>
<evidence type="ECO:0000256" key="2">
    <source>
        <dbReference type="ARBA" id="ARBA00022448"/>
    </source>
</evidence>
<evidence type="ECO:0000256" key="6">
    <source>
        <dbReference type="ARBA" id="ARBA00023136"/>
    </source>
</evidence>
<feature type="coiled-coil region" evidence="9">
    <location>
        <begin position="128"/>
        <end position="155"/>
    </location>
</feature>
<keyword evidence="3" id="KW-0812">Transmembrane</keyword>
<dbReference type="Pfam" id="PF00027">
    <property type="entry name" value="cNMP_binding"/>
    <property type="match status" value="1"/>
</dbReference>
<dbReference type="RefSeq" id="WP_109792478.1">
    <property type="nucleotide sequence ID" value="NZ_PHIG01000011.1"/>
</dbReference>
<dbReference type="PRINTS" id="PR00103">
    <property type="entry name" value="CAMPKINASE"/>
</dbReference>
<comment type="caution">
    <text evidence="11">The sequence shown here is derived from an EMBL/GenBank/DDBJ whole genome shotgun (WGS) entry which is preliminary data.</text>
</comment>
<reference evidence="11 12" key="1">
    <citation type="submission" date="2017-11" db="EMBL/GenBank/DDBJ databases">
        <title>Draft genome sequence of Rhizobiales bacterium SY3-13.</title>
        <authorList>
            <person name="Sun C."/>
        </authorList>
    </citation>
    <scope>NUCLEOTIDE SEQUENCE [LARGE SCALE GENOMIC DNA]</scope>
    <source>
        <strain evidence="11 12">SY3-13</strain>
    </source>
</reference>
<dbReference type="GO" id="GO:0044877">
    <property type="term" value="F:protein-containing complex binding"/>
    <property type="evidence" value="ECO:0007669"/>
    <property type="project" value="TreeGrafter"/>
</dbReference>
<evidence type="ECO:0000256" key="1">
    <source>
        <dbReference type="ARBA" id="ARBA00004141"/>
    </source>
</evidence>
<dbReference type="PANTHER" id="PTHR45638">
    <property type="entry name" value="CYCLIC NUCLEOTIDE-GATED CATION CHANNEL SUBUNIT A"/>
    <property type="match status" value="1"/>
</dbReference>
<keyword evidence="4" id="KW-1133">Transmembrane helix</keyword>
<evidence type="ECO:0000313" key="11">
    <source>
        <dbReference type="EMBL" id="PJK31053.1"/>
    </source>
</evidence>
<dbReference type="AlphaFoldDB" id="A0A2M9G5Q9"/>
<dbReference type="PROSITE" id="PS50042">
    <property type="entry name" value="CNMP_BINDING_3"/>
    <property type="match status" value="1"/>
</dbReference>
<protein>
    <submittedName>
        <fullName evidence="11">Cyclic nucleotide-binding protein</fullName>
    </submittedName>
</protein>
<dbReference type="Proteomes" id="UP000229498">
    <property type="component" value="Unassembled WGS sequence"/>
</dbReference>
<evidence type="ECO:0000313" key="12">
    <source>
        <dbReference type="Proteomes" id="UP000229498"/>
    </source>
</evidence>
<keyword evidence="12" id="KW-1185">Reference proteome</keyword>
<keyword evidence="2" id="KW-0813">Transport</keyword>
<comment type="subcellular location">
    <subcellularLocation>
        <location evidence="1">Membrane</location>
        <topology evidence="1">Multi-pass membrane protein</topology>
    </subcellularLocation>
</comment>
<sequence length="158" mass="17850">MSLNEEVELLRQIPMFQKVEQSKLKLLAFTSERLVFQPGQVICEQGERGDSMYVIVDGDADVIVNLPAGPLTVAQLHKNSFFGEIAILCDIPRTATVKATTELTTLRITTDLFYRLVAEFPQMSIEIMREIAARLDRTTRDLQLTQKELAEVREHQGG</sequence>
<dbReference type="GO" id="GO:0005221">
    <property type="term" value="F:intracellularly cyclic nucleotide-activated monoatomic cation channel activity"/>
    <property type="evidence" value="ECO:0007669"/>
    <property type="project" value="InterPro"/>
</dbReference>
<dbReference type="SUPFAM" id="SSF51206">
    <property type="entry name" value="cAMP-binding domain-like"/>
    <property type="match status" value="1"/>
</dbReference>
<organism evidence="11 12">
    <name type="scientific">Minwuia thermotolerans</name>
    <dbReference type="NCBI Taxonomy" id="2056226"/>
    <lineage>
        <taxon>Bacteria</taxon>
        <taxon>Pseudomonadati</taxon>
        <taxon>Pseudomonadota</taxon>
        <taxon>Alphaproteobacteria</taxon>
        <taxon>Minwuiales</taxon>
        <taxon>Minwuiaceae</taxon>
        <taxon>Minwuia</taxon>
    </lineage>
</organism>
<evidence type="ECO:0000256" key="3">
    <source>
        <dbReference type="ARBA" id="ARBA00022692"/>
    </source>
</evidence>
<keyword evidence="7" id="KW-1071">Ligand-gated ion channel</keyword>
<evidence type="ECO:0000256" key="7">
    <source>
        <dbReference type="ARBA" id="ARBA00023286"/>
    </source>
</evidence>
<evidence type="ECO:0000259" key="10">
    <source>
        <dbReference type="PROSITE" id="PS50042"/>
    </source>
</evidence>
<proteinExistence type="predicted"/>
<dbReference type="SMART" id="SM00100">
    <property type="entry name" value="cNMP"/>
    <property type="match status" value="1"/>
</dbReference>
<dbReference type="CDD" id="cd00038">
    <property type="entry name" value="CAP_ED"/>
    <property type="match status" value="1"/>
</dbReference>
<name>A0A2M9G5Q9_9PROT</name>
<gene>
    <name evidence="11" type="ORF">CVT23_04115</name>
</gene>
<dbReference type="GO" id="GO:0016020">
    <property type="term" value="C:membrane"/>
    <property type="evidence" value="ECO:0007669"/>
    <property type="project" value="UniProtKB-SubCell"/>
</dbReference>
<dbReference type="EMBL" id="PHIG01000011">
    <property type="protein sequence ID" value="PJK31053.1"/>
    <property type="molecule type" value="Genomic_DNA"/>
</dbReference>
<evidence type="ECO:0000256" key="5">
    <source>
        <dbReference type="ARBA" id="ARBA00023065"/>
    </source>
</evidence>